<feature type="transmembrane region" description="Helical" evidence="1">
    <location>
        <begin position="7"/>
        <end position="38"/>
    </location>
</feature>
<dbReference type="AlphaFoldDB" id="A0A7D4XD10"/>
<protein>
    <submittedName>
        <fullName evidence="2">NADH dehydrogenase subunit 4L</fullName>
    </submittedName>
</protein>
<feature type="transmembrane region" description="Helical" evidence="1">
    <location>
        <begin position="50"/>
        <end position="75"/>
    </location>
</feature>
<dbReference type="Gene3D" id="1.10.287.3510">
    <property type="match status" value="1"/>
</dbReference>
<keyword evidence="1" id="KW-1133">Transmembrane helix</keyword>
<keyword evidence="1" id="KW-0812">Transmembrane</keyword>
<accession>A0A7D4XD10</accession>
<sequence length="89" mass="9987">MLLLWSLLLIVFLFYSTNLLLSLLVLELMGFMLIFYISLNLSAFFVTDSLVVFLFCVFVMEGVIALSGLISLVSFSGSDYVMSSSFTRC</sequence>
<proteinExistence type="predicted"/>
<dbReference type="EMBL" id="MN970216">
    <property type="protein sequence ID" value="QKV49088.1"/>
    <property type="molecule type" value="Genomic_DNA"/>
</dbReference>
<geneLocation type="mitochondrion" evidence="2"/>
<keyword evidence="2" id="KW-0496">Mitochondrion</keyword>
<evidence type="ECO:0000256" key="1">
    <source>
        <dbReference type="SAM" id="Phobius"/>
    </source>
</evidence>
<reference evidence="2" key="1">
    <citation type="journal article" date="2020" name="Mitochondrial DNA Part B Resour">
        <title>Complete mitochondrial genome of the marine monogonont rotifer Proales similis (Rotifera, Proalidae).</title>
        <authorList>
            <person name="Choi B.-S."/>
            <person name="Lee Y.H."/>
            <person name="Lee J.-S."/>
            <person name="Yamade T."/>
            <person name="Hagiwara A."/>
            <person name="Lee J.-S."/>
        </authorList>
    </citation>
    <scope>NUCLEOTIDE SEQUENCE</scope>
</reference>
<organism evidence="2">
    <name type="scientific">Proales similis</name>
    <dbReference type="NCBI Taxonomy" id="360698"/>
    <lineage>
        <taxon>Eukaryota</taxon>
        <taxon>Metazoa</taxon>
        <taxon>Spiralia</taxon>
        <taxon>Gnathifera</taxon>
        <taxon>Rotifera</taxon>
        <taxon>Eurotatoria</taxon>
        <taxon>Monogononta</taxon>
        <taxon>Pseudotrocha</taxon>
        <taxon>Ploima</taxon>
        <taxon>Proalidae</taxon>
        <taxon>Proales</taxon>
    </lineage>
</organism>
<name>A0A7D4XD10_9BILA</name>
<evidence type="ECO:0000313" key="2">
    <source>
        <dbReference type="EMBL" id="QKV49088.1"/>
    </source>
</evidence>
<keyword evidence="1" id="KW-0472">Membrane</keyword>
<gene>
    <name evidence="2" type="primary">ND4L</name>
</gene>